<protein>
    <submittedName>
        <fullName evidence="2">Uncharacterized protein</fullName>
    </submittedName>
</protein>
<sequence length="60" mass="7080">MAVRAFCFGAAATSIQWFTLSFQIISKPYNRHHANPRRHPHRTSHPPAARRYRKRRLPGR</sequence>
<reference evidence="2" key="1">
    <citation type="submission" date="2016-09" db="EMBL/GenBank/DDBJ databases">
        <authorList>
            <person name="Capua I."/>
            <person name="De Benedictis P."/>
            <person name="Joannis T."/>
            <person name="Lombin L.H."/>
            <person name="Cattoli G."/>
        </authorList>
    </citation>
    <scope>NUCLEOTIDE SEQUENCE</scope>
    <source>
        <strain evidence="2">B9</strain>
    </source>
</reference>
<dbReference type="AlphaFoldDB" id="A0A1K0JNC3"/>
<evidence type="ECO:0000256" key="1">
    <source>
        <dbReference type="SAM" id="MobiDB-lite"/>
    </source>
</evidence>
<name>A0A1K0JNC3_CUPNE</name>
<accession>A0A1K0JNC3</accession>
<proteinExistence type="predicted"/>
<evidence type="ECO:0000313" key="2">
    <source>
        <dbReference type="EMBL" id="SCU94856.1"/>
    </source>
</evidence>
<gene>
    <name evidence="2" type="ORF">CNECB9_5300013</name>
</gene>
<organism evidence="2">
    <name type="scientific">Cupriavidus necator</name>
    <name type="common">Alcaligenes eutrophus</name>
    <name type="synonym">Ralstonia eutropha</name>
    <dbReference type="NCBI Taxonomy" id="106590"/>
    <lineage>
        <taxon>Bacteria</taxon>
        <taxon>Pseudomonadati</taxon>
        <taxon>Pseudomonadota</taxon>
        <taxon>Betaproteobacteria</taxon>
        <taxon>Burkholderiales</taxon>
        <taxon>Burkholderiaceae</taxon>
        <taxon>Cupriavidus</taxon>
    </lineage>
</organism>
<dbReference type="EMBL" id="FMSH01000480">
    <property type="protein sequence ID" value="SCU94856.1"/>
    <property type="molecule type" value="Genomic_DNA"/>
</dbReference>
<feature type="region of interest" description="Disordered" evidence="1">
    <location>
        <begin position="31"/>
        <end position="60"/>
    </location>
</feature>